<dbReference type="GO" id="GO:0005634">
    <property type="term" value="C:nucleus"/>
    <property type="evidence" value="ECO:0007669"/>
    <property type="project" value="TreeGrafter"/>
</dbReference>
<reference evidence="5" key="1">
    <citation type="submission" date="2022-07" db="EMBL/GenBank/DDBJ databases">
        <title>Phylogenomic reconstructions and comparative analyses of Kickxellomycotina fungi.</title>
        <authorList>
            <person name="Reynolds N.K."/>
            <person name="Stajich J.E."/>
            <person name="Barry K."/>
            <person name="Grigoriev I.V."/>
            <person name="Crous P."/>
            <person name="Smith M.E."/>
        </authorList>
    </citation>
    <scope>NUCLEOTIDE SEQUENCE</scope>
    <source>
        <strain evidence="5">NBRC 100468</strain>
    </source>
</reference>
<evidence type="ECO:0000256" key="3">
    <source>
        <dbReference type="ARBA" id="ARBA00022737"/>
    </source>
</evidence>
<dbReference type="InterPro" id="IPR020472">
    <property type="entry name" value="WD40_PAC1"/>
</dbReference>
<dbReference type="Gene3D" id="2.130.10.10">
    <property type="entry name" value="YVTN repeat-like/Quinoprotein amine dehydrogenase"/>
    <property type="match status" value="1"/>
</dbReference>
<evidence type="ECO:0000313" key="6">
    <source>
        <dbReference type="Proteomes" id="UP001150538"/>
    </source>
</evidence>
<dbReference type="Pfam" id="PF00400">
    <property type="entry name" value="WD40"/>
    <property type="match status" value="5"/>
</dbReference>
<dbReference type="InterPro" id="IPR015943">
    <property type="entry name" value="WD40/YVTN_repeat-like_dom_sf"/>
</dbReference>
<evidence type="ECO:0000256" key="1">
    <source>
        <dbReference type="ARBA" id="ARBA00022490"/>
    </source>
</evidence>
<dbReference type="SUPFAM" id="SSF50978">
    <property type="entry name" value="WD40 repeat-like"/>
    <property type="match status" value="1"/>
</dbReference>
<keyword evidence="1" id="KW-0963">Cytoplasm</keyword>
<protein>
    <submittedName>
        <fullName evidence="5">Uncharacterized protein</fullName>
    </submittedName>
</protein>
<dbReference type="EMBL" id="JANBPU010000036">
    <property type="protein sequence ID" value="KAJ1918885.1"/>
    <property type="molecule type" value="Genomic_DNA"/>
</dbReference>
<evidence type="ECO:0000313" key="5">
    <source>
        <dbReference type="EMBL" id="KAJ1918885.1"/>
    </source>
</evidence>
<dbReference type="PANTHER" id="PTHR19849">
    <property type="entry name" value="PHOSPHOLIPASE A-2-ACTIVATING PROTEIN"/>
    <property type="match status" value="1"/>
</dbReference>
<dbReference type="PANTHER" id="PTHR19849:SF0">
    <property type="entry name" value="PHOSPHOLIPASE A-2-ACTIVATING PROTEIN"/>
    <property type="match status" value="1"/>
</dbReference>
<evidence type="ECO:0000256" key="4">
    <source>
        <dbReference type="PROSITE-ProRule" id="PRU00221"/>
    </source>
</evidence>
<sequence length="254" mass="27680">MSAFKLSAILQGHEKDANDHTLCSVSRDKTAKLWKRADKSSFEIEATFPHKDSVSSVTYLNPTDVTPKGLIVTGSGDKVIRIWDPEAPFQPISELRGHEDNVCTLYKGSSAIISGSWDKTARVWENNECIQVLKGHTQAVWAVMELSSDGSIITGSADKMIYRWKNGKIVQKFAGHTDCVRGLSLISSDQFASCGNDGAVMIWSLSSGQCVGVHHGHTSFVYSVSSIESNGEIASSGEDRAVRIWKGNGINDPF</sequence>
<gene>
    <name evidence="5" type="ORF">H4219_002335</name>
</gene>
<dbReference type="GO" id="GO:0043130">
    <property type="term" value="F:ubiquitin binding"/>
    <property type="evidence" value="ECO:0007669"/>
    <property type="project" value="TreeGrafter"/>
</dbReference>
<name>A0A9W8DUX5_9FUNG</name>
<dbReference type="CDD" id="cd00200">
    <property type="entry name" value="WD40"/>
    <property type="match status" value="1"/>
</dbReference>
<dbReference type="GO" id="GO:0005737">
    <property type="term" value="C:cytoplasm"/>
    <property type="evidence" value="ECO:0007669"/>
    <property type="project" value="TreeGrafter"/>
</dbReference>
<dbReference type="GO" id="GO:0043161">
    <property type="term" value="P:proteasome-mediated ubiquitin-dependent protein catabolic process"/>
    <property type="evidence" value="ECO:0007669"/>
    <property type="project" value="TreeGrafter"/>
</dbReference>
<comment type="caution">
    <text evidence="5">The sequence shown here is derived from an EMBL/GenBank/DDBJ whole genome shotgun (WGS) entry which is preliminary data.</text>
</comment>
<feature type="repeat" description="WD" evidence="4">
    <location>
        <begin position="47"/>
        <end position="84"/>
    </location>
</feature>
<accession>A0A9W8DUX5</accession>
<organism evidence="5 6">
    <name type="scientific">Mycoemilia scoparia</name>
    <dbReference type="NCBI Taxonomy" id="417184"/>
    <lineage>
        <taxon>Eukaryota</taxon>
        <taxon>Fungi</taxon>
        <taxon>Fungi incertae sedis</taxon>
        <taxon>Zoopagomycota</taxon>
        <taxon>Kickxellomycotina</taxon>
        <taxon>Kickxellomycetes</taxon>
        <taxon>Kickxellales</taxon>
        <taxon>Kickxellaceae</taxon>
        <taxon>Mycoemilia</taxon>
    </lineage>
</organism>
<dbReference type="PROSITE" id="PS50082">
    <property type="entry name" value="WD_REPEATS_2"/>
    <property type="match status" value="5"/>
</dbReference>
<dbReference type="GO" id="GO:0010992">
    <property type="term" value="P:ubiquitin recycling"/>
    <property type="evidence" value="ECO:0007669"/>
    <property type="project" value="TreeGrafter"/>
</dbReference>
<dbReference type="InterPro" id="IPR001680">
    <property type="entry name" value="WD40_rpt"/>
</dbReference>
<feature type="repeat" description="WD" evidence="4">
    <location>
        <begin position="173"/>
        <end position="213"/>
    </location>
</feature>
<dbReference type="PROSITE" id="PS50294">
    <property type="entry name" value="WD_REPEATS_REGION"/>
    <property type="match status" value="1"/>
</dbReference>
<feature type="repeat" description="WD" evidence="4">
    <location>
        <begin position="133"/>
        <end position="165"/>
    </location>
</feature>
<keyword evidence="6" id="KW-1185">Reference proteome</keyword>
<proteinExistence type="predicted"/>
<dbReference type="OrthoDB" id="10265988at2759"/>
<keyword evidence="2 4" id="KW-0853">WD repeat</keyword>
<dbReference type="PRINTS" id="PR00320">
    <property type="entry name" value="GPROTEINBRPT"/>
</dbReference>
<evidence type="ECO:0000256" key="2">
    <source>
        <dbReference type="ARBA" id="ARBA00022574"/>
    </source>
</evidence>
<feature type="repeat" description="WD" evidence="4">
    <location>
        <begin position="214"/>
        <end position="246"/>
    </location>
</feature>
<dbReference type="SMART" id="SM00320">
    <property type="entry name" value="WD40"/>
    <property type="match status" value="6"/>
</dbReference>
<dbReference type="Proteomes" id="UP001150538">
    <property type="component" value="Unassembled WGS sequence"/>
</dbReference>
<dbReference type="InterPro" id="IPR036322">
    <property type="entry name" value="WD40_repeat_dom_sf"/>
</dbReference>
<feature type="repeat" description="WD" evidence="4">
    <location>
        <begin position="95"/>
        <end position="125"/>
    </location>
</feature>
<dbReference type="AlphaFoldDB" id="A0A9W8DUX5"/>
<keyword evidence="3" id="KW-0677">Repeat</keyword>